<feature type="non-terminal residue" evidence="5">
    <location>
        <position position="390"/>
    </location>
</feature>
<evidence type="ECO:0000256" key="2">
    <source>
        <dbReference type="ARBA" id="ARBA00023125"/>
    </source>
</evidence>
<dbReference type="PANTHER" id="PTHR42963">
    <property type="entry name" value="CHROMOSOME PARTITION PROTEIN MUKB"/>
    <property type="match status" value="1"/>
</dbReference>
<dbReference type="SUPFAM" id="SSF52540">
    <property type="entry name" value="P-loop containing nucleoside triphosphate hydrolases"/>
    <property type="match status" value="1"/>
</dbReference>
<feature type="domain" description="RecF/RecN/SMC N-terminal" evidence="4">
    <location>
        <begin position="94"/>
        <end position="347"/>
    </location>
</feature>
<dbReference type="EMBL" id="BARV01007636">
    <property type="protein sequence ID" value="GAI10682.1"/>
    <property type="molecule type" value="Genomic_DNA"/>
</dbReference>
<dbReference type="GO" id="GO:0005737">
    <property type="term" value="C:cytoplasm"/>
    <property type="evidence" value="ECO:0007669"/>
    <property type="project" value="TreeGrafter"/>
</dbReference>
<dbReference type="AlphaFoldDB" id="X1KUC0"/>
<accession>X1KUC0</accession>
<comment type="caution">
    <text evidence="5">The sequence shown here is derived from an EMBL/GenBank/DDBJ whole genome shotgun (WGS) entry which is preliminary data.</text>
</comment>
<gene>
    <name evidence="5" type="ORF">S06H3_15514</name>
</gene>
<evidence type="ECO:0000259" key="4">
    <source>
        <dbReference type="Pfam" id="PF02463"/>
    </source>
</evidence>
<proteinExistence type="predicted"/>
<evidence type="ECO:0000256" key="3">
    <source>
        <dbReference type="SAM" id="Coils"/>
    </source>
</evidence>
<evidence type="ECO:0000256" key="1">
    <source>
        <dbReference type="ARBA" id="ARBA00022490"/>
    </source>
</evidence>
<dbReference type="InterPro" id="IPR003395">
    <property type="entry name" value="RecF/RecN/SMC_N"/>
</dbReference>
<keyword evidence="2" id="KW-0238">DNA-binding</keyword>
<organism evidence="5">
    <name type="scientific">marine sediment metagenome</name>
    <dbReference type="NCBI Taxonomy" id="412755"/>
    <lineage>
        <taxon>unclassified sequences</taxon>
        <taxon>metagenomes</taxon>
        <taxon>ecological metagenomes</taxon>
    </lineage>
</organism>
<feature type="coiled-coil region" evidence="3">
    <location>
        <begin position="21"/>
        <end position="104"/>
    </location>
</feature>
<dbReference type="InterPro" id="IPR027417">
    <property type="entry name" value="P-loop_NTPase"/>
</dbReference>
<dbReference type="GO" id="GO:0003677">
    <property type="term" value="F:DNA binding"/>
    <property type="evidence" value="ECO:0007669"/>
    <property type="project" value="UniProtKB-KW"/>
</dbReference>
<keyword evidence="1" id="KW-0963">Cytoplasm</keyword>
<sequence>ANAAFFSLIAARSISSGKSALTNLKTRREDDEKRLLEISERIEELGGSLISINEEYDRLEKRKVESEKRYSELRLFRNDKEKELQNLREELVELTRKESSLTLDKDEASMIMSNIIERLSEEYFISAEEIPSADSDDETDFDPENEKLILADLRKKIHTIGDINLAAEADYNEEKKRLDYLDNERRDLIDARDALMNTILKINQIAEARFLNTFEQIRLNFQKTFTDFFDGGICDLEMTEGEDPLEAGILITARPPGKNIRSINLLSSGERALTAISLLFAIYMVKPSPFCILDEVDAPLDDANIDRFLHVITEFSRKIQFIIVTHNKKTMAQANNLYGITMEEPGLSGLVSVRLSEVDSYSAEMPASFWLLPTKKSRRECLFSVFFIVN</sequence>
<dbReference type="CDD" id="cd03278">
    <property type="entry name" value="ABC_SMC_barmotin"/>
    <property type="match status" value="1"/>
</dbReference>
<dbReference type="Gene3D" id="3.40.50.300">
    <property type="entry name" value="P-loop containing nucleotide triphosphate hydrolases"/>
    <property type="match status" value="1"/>
</dbReference>
<dbReference type="InterPro" id="IPR050308">
    <property type="entry name" value="MukB/SMC"/>
</dbReference>
<dbReference type="PANTHER" id="PTHR42963:SF1">
    <property type="entry name" value="DUF4476 DOMAIN-CONTAINING PROTEIN"/>
    <property type="match status" value="1"/>
</dbReference>
<keyword evidence="3" id="KW-0175">Coiled coil</keyword>
<dbReference type="Pfam" id="PF02463">
    <property type="entry name" value="SMC_N"/>
    <property type="match status" value="1"/>
</dbReference>
<name>X1KUC0_9ZZZZ</name>
<feature type="non-terminal residue" evidence="5">
    <location>
        <position position="1"/>
    </location>
</feature>
<evidence type="ECO:0000313" key="5">
    <source>
        <dbReference type="EMBL" id="GAI10682.1"/>
    </source>
</evidence>
<reference evidence="5" key="1">
    <citation type="journal article" date="2014" name="Front. Microbiol.">
        <title>High frequency of phylogenetically diverse reductive dehalogenase-homologous genes in deep subseafloor sedimentary metagenomes.</title>
        <authorList>
            <person name="Kawai M."/>
            <person name="Futagami T."/>
            <person name="Toyoda A."/>
            <person name="Takaki Y."/>
            <person name="Nishi S."/>
            <person name="Hori S."/>
            <person name="Arai W."/>
            <person name="Tsubouchi T."/>
            <person name="Morono Y."/>
            <person name="Uchiyama I."/>
            <person name="Ito T."/>
            <person name="Fujiyama A."/>
            <person name="Inagaki F."/>
            <person name="Takami H."/>
        </authorList>
    </citation>
    <scope>NUCLEOTIDE SEQUENCE</scope>
    <source>
        <strain evidence="5">Expedition CK06-06</strain>
    </source>
</reference>
<protein>
    <recommendedName>
        <fullName evidence="4">RecF/RecN/SMC N-terminal domain-containing protein</fullName>
    </recommendedName>
</protein>